<evidence type="ECO:0000256" key="1">
    <source>
        <dbReference type="ARBA" id="ARBA00001974"/>
    </source>
</evidence>
<reference evidence="10" key="1">
    <citation type="journal article" date="2021" name="Front. Microbiol.">
        <title>Comprehensive Comparative Genomics and Phenotyping of Methylobacterium Species.</title>
        <authorList>
            <person name="Alessa O."/>
            <person name="Ogura Y."/>
            <person name="Fujitani Y."/>
            <person name="Takami H."/>
            <person name="Hayashi T."/>
            <person name="Sahin N."/>
            <person name="Tani A."/>
        </authorList>
    </citation>
    <scope>NUCLEOTIDE SEQUENCE</scope>
    <source>
        <strain evidence="10">DSM 23632</strain>
    </source>
</reference>
<evidence type="ECO:0000259" key="9">
    <source>
        <dbReference type="PROSITE" id="PS51387"/>
    </source>
</evidence>
<dbReference type="InterPro" id="IPR016164">
    <property type="entry name" value="FAD-linked_Oxase-like_C"/>
</dbReference>
<keyword evidence="6" id="KW-0408">Iron</keyword>
<comment type="caution">
    <text evidence="10">The sequence shown here is derived from an EMBL/GenBank/DDBJ whole genome shotgun (WGS) entry which is preliminary data.</text>
</comment>
<dbReference type="EMBL" id="BPRB01000105">
    <property type="protein sequence ID" value="GJE59942.1"/>
    <property type="molecule type" value="Genomic_DNA"/>
</dbReference>
<dbReference type="InterPro" id="IPR006094">
    <property type="entry name" value="Oxid_FAD_bind_N"/>
</dbReference>
<dbReference type="Proteomes" id="UP001055057">
    <property type="component" value="Unassembled WGS sequence"/>
</dbReference>
<dbReference type="SUPFAM" id="SSF56176">
    <property type="entry name" value="FAD-binding/transporter-associated domain-like"/>
    <property type="match status" value="1"/>
</dbReference>
<dbReference type="InterPro" id="IPR004113">
    <property type="entry name" value="FAD-bd_oxidored_4_C"/>
</dbReference>
<evidence type="ECO:0000256" key="4">
    <source>
        <dbReference type="ARBA" id="ARBA00022827"/>
    </source>
</evidence>
<proteinExistence type="predicted"/>
<keyword evidence="3" id="KW-0479">Metal-binding</keyword>
<keyword evidence="2" id="KW-0285">Flavoprotein</keyword>
<feature type="domain" description="FAD-binding PCMH-type" evidence="9">
    <location>
        <begin position="48"/>
        <end position="280"/>
    </location>
</feature>
<keyword evidence="4" id="KW-0274">FAD</keyword>
<dbReference type="SUPFAM" id="SSF55103">
    <property type="entry name" value="FAD-linked oxidases, C-terminal domain"/>
    <property type="match status" value="1"/>
</dbReference>
<dbReference type="InterPro" id="IPR016166">
    <property type="entry name" value="FAD-bd_PCMH"/>
</dbReference>
<keyword evidence="5" id="KW-0560">Oxidoreductase</keyword>
<evidence type="ECO:0000256" key="5">
    <source>
        <dbReference type="ARBA" id="ARBA00023002"/>
    </source>
</evidence>
<comment type="cofactor">
    <cofactor evidence="1">
        <name>FAD</name>
        <dbReference type="ChEBI" id="CHEBI:57692"/>
    </cofactor>
</comment>
<evidence type="ECO:0000256" key="8">
    <source>
        <dbReference type="SAM" id="MobiDB-lite"/>
    </source>
</evidence>
<gene>
    <name evidence="10" type="ORF">MPOCJGCO_2050</name>
</gene>
<evidence type="ECO:0000256" key="7">
    <source>
        <dbReference type="ARBA" id="ARBA00023014"/>
    </source>
</evidence>
<evidence type="ECO:0000256" key="3">
    <source>
        <dbReference type="ARBA" id="ARBA00022723"/>
    </source>
</evidence>
<evidence type="ECO:0000256" key="2">
    <source>
        <dbReference type="ARBA" id="ARBA00022630"/>
    </source>
</evidence>
<dbReference type="InterPro" id="IPR036318">
    <property type="entry name" value="FAD-bd_PCMH-like_sf"/>
</dbReference>
<dbReference type="PROSITE" id="PS51387">
    <property type="entry name" value="FAD_PCMH"/>
    <property type="match status" value="1"/>
</dbReference>
<dbReference type="Gene3D" id="3.30.70.2740">
    <property type="match status" value="1"/>
</dbReference>
<name>A0ABQ4TYK8_9HYPH</name>
<keyword evidence="7" id="KW-0411">Iron-sulfur</keyword>
<protein>
    <recommendedName>
        <fullName evidence="9">FAD-binding PCMH-type domain-containing protein</fullName>
    </recommendedName>
</protein>
<dbReference type="Gene3D" id="3.30.465.10">
    <property type="match status" value="1"/>
</dbReference>
<evidence type="ECO:0000313" key="10">
    <source>
        <dbReference type="EMBL" id="GJE59942.1"/>
    </source>
</evidence>
<evidence type="ECO:0000313" key="11">
    <source>
        <dbReference type="Proteomes" id="UP001055057"/>
    </source>
</evidence>
<dbReference type="PANTHER" id="PTHR11748">
    <property type="entry name" value="D-LACTATE DEHYDROGENASE"/>
    <property type="match status" value="1"/>
</dbReference>
<evidence type="ECO:0000256" key="6">
    <source>
        <dbReference type="ARBA" id="ARBA00023004"/>
    </source>
</evidence>
<organism evidence="10 11">
    <name type="scientific">Methylobacterium trifolii</name>
    <dbReference type="NCBI Taxonomy" id="1003092"/>
    <lineage>
        <taxon>Bacteria</taxon>
        <taxon>Pseudomonadati</taxon>
        <taxon>Pseudomonadota</taxon>
        <taxon>Alphaproteobacteria</taxon>
        <taxon>Hyphomicrobiales</taxon>
        <taxon>Methylobacteriaceae</taxon>
        <taxon>Methylobacterium</taxon>
    </lineage>
</organism>
<dbReference type="InterPro" id="IPR016169">
    <property type="entry name" value="FAD-bd_PCMH_sub2"/>
</dbReference>
<feature type="region of interest" description="Disordered" evidence="8">
    <location>
        <begin position="390"/>
        <end position="418"/>
    </location>
</feature>
<dbReference type="InterPro" id="IPR017900">
    <property type="entry name" value="4Fe4S_Fe_S_CS"/>
</dbReference>
<dbReference type="SUPFAM" id="SSF46548">
    <property type="entry name" value="alpha-helical ferredoxin"/>
    <property type="match status" value="1"/>
</dbReference>
<reference evidence="10" key="2">
    <citation type="submission" date="2021-08" db="EMBL/GenBank/DDBJ databases">
        <authorList>
            <person name="Tani A."/>
            <person name="Ola A."/>
            <person name="Ogura Y."/>
            <person name="Katsura K."/>
            <person name="Hayashi T."/>
        </authorList>
    </citation>
    <scope>NUCLEOTIDE SEQUENCE</scope>
    <source>
        <strain evidence="10">DSM 23632</strain>
    </source>
</reference>
<accession>A0ABQ4TYK8</accession>
<keyword evidence="11" id="KW-1185">Reference proteome</keyword>
<sequence>MIPHLASEPVTVSVYAAFCAELRARGFSGDLSLGSGDRTVMATDNSIYQLTPQAIAFPRGTDDLVRIATLLEKERFAGVRIAPRGGGTGTNGQSLTDGLVVDLSRHMNRIVAIDPERRTARVEAGVVKDQLNAALKPFGLFFAPELSTSNRATIGGMISTDACGQGSCLYGKTRDHVLDLTTVLSDGIVWRSAPLDGAGLAAAQARPDRAGAIHRAVDRLQRENAALVAARFPKLNRCLTGYDLAHIRRADGRFDLNAVLCGSEGTLGFLAEATLSVLPIPRHAALVNVRYDSFDAALRDARTLVEVEAASIETVDSRVLALARNDIVWSEVSAYFPDDPEGPAAGVNLVEVLADTAADLEARLAVVTDLLSEGGRTGGRRGFTVARQAAADPVAPQEASARRSAANAQGSRRLGEDGDEAVSDGVLLALPEAGDAVTRIWGMRKRAVGLLGNMKGDARPIPFVEDTAVPPENLADYIAEFRATLDRRGLVYGMFGHVDAGVLHVRPAIDMKAPGAEALIRAMTEEVVALTGKYGGILWGEHGKGVRSEFSPQVFGPLYPVLQAVKAAFDPRDQFNPGKIAAPDGATLLTVDGVPTKGQHDRAIPTPVRAGYDEALHCNGNGACFNWDPDDAMCPSWKGTRERRHSPKGRAQLMREWLRRLAASGTDPLAEAQRLRTRPAWRAFPGRVAATLRRREDDFSHAVHEAMAGCLACKSCTGSCPIKVDVPTFRAKFLELYHGRYLRPLRHHVLAALETLVPWLARAPGLVNLGTALGASGMVGLVHTPRLSGLNLDREIARRGVGLASAQALSALSAPERLRSVVVVQDAFTSYYETPVLLDLLDLLIGIGIRPWLAPYRPNGKPLHVHGFLGRFERLASVNADEFGRLSATGIDLIGLDPSMTLTYRSEYAQALPGRDLPRVQLVQEWLAARREGLPRASGTQAYWLLPHCTERTTAQPAVVAWSTVFEAFGLTLATLPSGCCGMAGTYGHEAEHRAMSERIYGLSWARHVAEKGPTGRLLADGYSCRSQAKLVDGVRLPHPVSILCAHLSAGGGTAAGHRRPAEARG</sequence>
<dbReference type="Pfam" id="PF02913">
    <property type="entry name" value="FAD-oxidase_C"/>
    <property type="match status" value="2"/>
</dbReference>
<dbReference type="RefSeq" id="WP_238182492.1">
    <property type="nucleotide sequence ID" value="NZ_BPRB01000105.1"/>
</dbReference>
<dbReference type="Pfam" id="PF01565">
    <property type="entry name" value="FAD_binding_4"/>
    <property type="match status" value="1"/>
</dbReference>
<dbReference type="PROSITE" id="PS00198">
    <property type="entry name" value="4FE4S_FER_1"/>
    <property type="match status" value="1"/>
</dbReference>
<dbReference type="PANTHER" id="PTHR11748:SF119">
    <property type="entry name" value="D-2-HYDROXYGLUTARATE DEHYDROGENASE"/>
    <property type="match status" value="1"/>
</dbReference>